<dbReference type="InterPro" id="IPR000160">
    <property type="entry name" value="GGDEF_dom"/>
</dbReference>
<dbReference type="PANTHER" id="PTHR45138:SF9">
    <property type="entry name" value="DIGUANYLATE CYCLASE DGCM-RELATED"/>
    <property type="match status" value="1"/>
</dbReference>
<dbReference type="GO" id="GO:0052621">
    <property type="term" value="F:diguanylate cyclase activity"/>
    <property type="evidence" value="ECO:0007669"/>
    <property type="project" value="TreeGrafter"/>
</dbReference>
<dbReference type="EMBL" id="MUKB01000068">
    <property type="protein sequence ID" value="OPX17868.1"/>
    <property type="molecule type" value="Genomic_DNA"/>
</dbReference>
<feature type="transmembrane region" description="Helical" evidence="1">
    <location>
        <begin position="59"/>
        <end position="85"/>
    </location>
</feature>
<keyword evidence="1" id="KW-1133">Transmembrane helix</keyword>
<comment type="caution">
    <text evidence="3">The sequence shown here is derived from an EMBL/GenBank/DDBJ whole genome shotgun (WGS) entry which is preliminary data.</text>
</comment>
<dbReference type="Gene3D" id="3.30.450.40">
    <property type="match status" value="2"/>
</dbReference>
<dbReference type="FunFam" id="3.30.70.270:FF:000001">
    <property type="entry name" value="Diguanylate cyclase domain protein"/>
    <property type="match status" value="1"/>
</dbReference>
<dbReference type="InterPro" id="IPR043128">
    <property type="entry name" value="Rev_trsase/Diguanyl_cyclase"/>
</dbReference>
<keyword evidence="1" id="KW-0812">Transmembrane</keyword>
<gene>
    <name evidence="3" type="ORF">BXT86_04185</name>
</gene>
<dbReference type="InterPro" id="IPR029787">
    <property type="entry name" value="Nucleotide_cyclase"/>
</dbReference>
<dbReference type="NCBIfam" id="TIGR00254">
    <property type="entry name" value="GGDEF"/>
    <property type="match status" value="1"/>
</dbReference>
<reference evidence="4" key="1">
    <citation type="submission" date="2017-01" db="EMBL/GenBank/DDBJ databases">
        <title>Novel pathways for hydrocarbon cycling and metabolic interdependencies in hydrothermal sediment communities.</title>
        <authorList>
            <person name="Dombrowski N."/>
            <person name="Seitz K."/>
            <person name="Teske A."/>
            <person name="Baker B."/>
        </authorList>
    </citation>
    <scope>NUCLEOTIDE SEQUENCE [LARGE SCALE GENOMIC DNA]</scope>
</reference>
<feature type="transmembrane region" description="Helical" evidence="1">
    <location>
        <begin position="119"/>
        <end position="137"/>
    </location>
</feature>
<evidence type="ECO:0000256" key="1">
    <source>
        <dbReference type="SAM" id="Phobius"/>
    </source>
</evidence>
<sequence length="652" mass="74588">MGIRVFYIVALCYALISGLGIIHNSLGTPYTYILISIVFLYGLYYIIKARVELYHTIILGILINLSSQLTGGFNSPLFLAYFIVIPLIGFRSELRDYWIIVSVLVGIEVLAGIFRHEILFLPATVLVLSIFVFGLFIERILARVDQLKHSLTKYETRDQFFGPADFEAMRIITSIKDIDRHKGIERPLLYFVKFIHNMFDAYTTAVFSYNEGHLILIQGFSRSELFRPDTVIDLKSGIYRQVIAQEKSFLIKEFSQDPVELGYYKGELKISSVMIAPIILVNKVEGILVVDKKEGQFTEDDKARFDEASNTFGYFLGMLRLYEKERFQARHLLSIAELGERFQKELELNEILGDTIKTVKDFLKCDDVSIAVTDELNNEGRVLASTYFRKETKFPLDEGLVGFIARHRSPILKEDLYEGNPIILKKGMKTKSGSFVGSPVLGDEQLLGVIWCEDHKRKKFTEDDVKALVILSSQLSLAWERAHYYEMEKERALRDGLTGLYNHRHFQESLAQEIKKGREVYLLFIDVDHFKLINDTYGHRAGDEVLKFLGKLISHTGIACRYGGEEFTIILPGYSLKKAMKTAVHIKDSLLKSMVKFNEKKIKFTVSMGIAGYPVDATTRDELIERADQALYYAKETGRDRIVVARSLTTKK</sequence>
<evidence type="ECO:0000259" key="2">
    <source>
        <dbReference type="PROSITE" id="PS50887"/>
    </source>
</evidence>
<dbReference type="InterPro" id="IPR050469">
    <property type="entry name" value="Diguanylate_Cyclase"/>
</dbReference>
<dbReference type="Pfam" id="PF00990">
    <property type="entry name" value="GGDEF"/>
    <property type="match status" value="1"/>
</dbReference>
<dbReference type="InterPro" id="IPR003018">
    <property type="entry name" value="GAF"/>
</dbReference>
<keyword evidence="1" id="KW-0472">Membrane</keyword>
<protein>
    <recommendedName>
        <fullName evidence="2">GGDEF domain-containing protein</fullName>
    </recommendedName>
</protein>
<dbReference type="InterPro" id="IPR029016">
    <property type="entry name" value="GAF-like_dom_sf"/>
</dbReference>
<feature type="transmembrane region" description="Helical" evidence="1">
    <location>
        <begin position="29"/>
        <end position="47"/>
    </location>
</feature>
<organism evidence="3 4">
    <name type="scientific">candidate division WOR-3 bacterium 4484_100</name>
    <dbReference type="NCBI Taxonomy" id="1936077"/>
    <lineage>
        <taxon>Bacteria</taxon>
        <taxon>Bacteria division WOR-3</taxon>
    </lineage>
</organism>
<dbReference type="SUPFAM" id="SSF55781">
    <property type="entry name" value="GAF domain-like"/>
    <property type="match status" value="2"/>
</dbReference>
<dbReference type="PROSITE" id="PS50887">
    <property type="entry name" value="GGDEF"/>
    <property type="match status" value="1"/>
</dbReference>
<dbReference type="AlphaFoldDB" id="A0A1V4QEU6"/>
<evidence type="ECO:0000313" key="4">
    <source>
        <dbReference type="Proteomes" id="UP000191663"/>
    </source>
</evidence>
<dbReference type="CDD" id="cd01949">
    <property type="entry name" value="GGDEF"/>
    <property type="match status" value="1"/>
</dbReference>
<dbReference type="SUPFAM" id="SSF55073">
    <property type="entry name" value="Nucleotide cyclase"/>
    <property type="match status" value="1"/>
</dbReference>
<feature type="transmembrane region" description="Helical" evidence="1">
    <location>
        <begin position="5"/>
        <end position="23"/>
    </location>
</feature>
<dbReference type="SMART" id="SM00267">
    <property type="entry name" value="GGDEF"/>
    <property type="match status" value="1"/>
</dbReference>
<dbReference type="Pfam" id="PF01590">
    <property type="entry name" value="GAF"/>
    <property type="match status" value="1"/>
</dbReference>
<dbReference type="SMART" id="SM00065">
    <property type="entry name" value="GAF"/>
    <property type="match status" value="2"/>
</dbReference>
<evidence type="ECO:0000313" key="3">
    <source>
        <dbReference type="EMBL" id="OPX17868.1"/>
    </source>
</evidence>
<feature type="transmembrane region" description="Helical" evidence="1">
    <location>
        <begin position="97"/>
        <end position="114"/>
    </location>
</feature>
<feature type="domain" description="GGDEF" evidence="2">
    <location>
        <begin position="518"/>
        <end position="647"/>
    </location>
</feature>
<name>A0A1V4QEU6_UNCW3</name>
<dbReference type="Gene3D" id="3.30.70.270">
    <property type="match status" value="1"/>
</dbReference>
<dbReference type="PANTHER" id="PTHR45138">
    <property type="entry name" value="REGULATORY COMPONENTS OF SENSORY TRANSDUCTION SYSTEM"/>
    <property type="match status" value="1"/>
</dbReference>
<proteinExistence type="predicted"/>
<accession>A0A1V4QEU6</accession>
<dbReference type="Proteomes" id="UP000191663">
    <property type="component" value="Unassembled WGS sequence"/>
</dbReference>